<feature type="domain" description="HIT" evidence="9">
    <location>
        <begin position="7"/>
        <end position="114"/>
    </location>
</feature>
<feature type="site" description="Important for induction of apoptosis" evidence="5">
    <location>
        <position position="122"/>
    </location>
</feature>
<dbReference type="AlphaFoldDB" id="A0A1W5DD85"/>
<dbReference type="PROSITE" id="PS51084">
    <property type="entry name" value="HIT_2"/>
    <property type="match status" value="1"/>
</dbReference>
<feature type="compositionally biased region" description="Basic and acidic residues" evidence="8">
    <location>
        <begin position="142"/>
        <end position="160"/>
    </location>
</feature>
<feature type="binding site" evidence="4">
    <location>
        <position position="103"/>
    </location>
    <ligand>
        <name>substrate</name>
    </ligand>
</feature>
<evidence type="ECO:0000256" key="1">
    <source>
        <dbReference type="ARBA" id="ARBA00022741"/>
    </source>
</evidence>
<comment type="catalytic activity">
    <reaction evidence="7">
        <text>P(1),P(3)-bis(5'-adenosyl) triphosphate + H2O = AMP + ADP + 2 H(+)</text>
        <dbReference type="Rhea" id="RHEA:13893"/>
        <dbReference type="ChEBI" id="CHEBI:15377"/>
        <dbReference type="ChEBI" id="CHEBI:15378"/>
        <dbReference type="ChEBI" id="CHEBI:58529"/>
        <dbReference type="ChEBI" id="CHEBI:456215"/>
        <dbReference type="ChEBI" id="CHEBI:456216"/>
        <dbReference type="EC" id="3.6.1.29"/>
    </reaction>
</comment>
<dbReference type="CDD" id="cd01275">
    <property type="entry name" value="FHIT"/>
    <property type="match status" value="1"/>
</dbReference>
<dbReference type="PROSITE" id="PS00892">
    <property type="entry name" value="HIT_1"/>
    <property type="match status" value="1"/>
</dbReference>
<dbReference type="SUPFAM" id="SSF54197">
    <property type="entry name" value="HIT-like"/>
    <property type="match status" value="1"/>
</dbReference>
<keyword evidence="2 7" id="KW-0378">Hydrolase</keyword>
<feature type="active site" description="Tele-AMP-histidine intermediate" evidence="3">
    <location>
        <position position="101"/>
    </location>
</feature>
<dbReference type="GO" id="GO:0000166">
    <property type="term" value="F:nucleotide binding"/>
    <property type="evidence" value="ECO:0007669"/>
    <property type="project" value="UniProtKB-KW"/>
</dbReference>
<dbReference type="EC" id="3.6.1.29" evidence="7"/>
<comment type="cofactor">
    <cofactor evidence="7">
        <name>Mn(2+)</name>
        <dbReference type="ChEBI" id="CHEBI:29035"/>
    </cofactor>
</comment>
<feature type="binding site" evidence="4">
    <location>
        <position position="32"/>
    </location>
    <ligand>
        <name>substrate</name>
    </ligand>
</feature>
<feature type="short sequence motif" description="Histidine triad motif" evidence="6">
    <location>
        <begin position="99"/>
        <end position="103"/>
    </location>
</feature>
<evidence type="ECO:0000256" key="7">
    <source>
        <dbReference type="RuleBase" id="RU366076"/>
    </source>
</evidence>
<evidence type="ECO:0000256" key="2">
    <source>
        <dbReference type="ARBA" id="ARBA00022801"/>
    </source>
</evidence>
<keyword evidence="1 7" id="KW-0547">Nucleotide-binding</keyword>
<dbReference type="GO" id="GO:0047710">
    <property type="term" value="F:bis(5'-adenosyl)-triphosphatase activity"/>
    <property type="evidence" value="ECO:0007669"/>
    <property type="project" value="UniProtKB-UniRule"/>
</dbReference>
<sequence length="181" mass="20207">MPPLTSKPLYFGSFLVTSQVFHLTPLSFALVNLKPLLPGHVLVSPRRVVPRFSDLSHAEVVDLFITVQRVARMVERVYRATSLNIAVQDGIDAGQSVPHFHTHIIPRKKADMDAKGGGDVIYEMLEGEEGDIGQQLQSRSTRQSDFRGVDDENRQARSEEVMAREAELLAHEMDADQIQSS</sequence>
<evidence type="ECO:0000256" key="8">
    <source>
        <dbReference type="SAM" id="MobiDB-lite"/>
    </source>
</evidence>
<protein>
    <recommendedName>
        <fullName evidence="7">Bis(5'-adenosyl)-triphosphatase</fullName>
        <ecNumber evidence="7">3.6.1.29</ecNumber>
    </recommendedName>
</protein>
<evidence type="ECO:0000313" key="11">
    <source>
        <dbReference type="Proteomes" id="UP000192927"/>
    </source>
</evidence>
<evidence type="ECO:0000256" key="4">
    <source>
        <dbReference type="PIRSR" id="PIRSR639383-2"/>
    </source>
</evidence>
<dbReference type="InterPro" id="IPR039383">
    <property type="entry name" value="FHIT"/>
</dbReference>
<organism evidence="10 11">
    <name type="scientific">Lasallia pustulata</name>
    <dbReference type="NCBI Taxonomy" id="136370"/>
    <lineage>
        <taxon>Eukaryota</taxon>
        <taxon>Fungi</taxon>
        <taxon>Dikarya</taxon>
        <taxon>Ascomycota</taxon>
        <taxon>Pezizomycotina</taxon>
        <taxon>Lecanoromycetes</taxon>
        <taxon>OSLEUM clade</taxon>
        <taxon>Umbilicariomycetidae</taxon>
        <taxon>Umbilicariales</taxon>
        <taxon>Umbilicariaceae</taxon>
        <taxon>Lasallia</taxon>
    </lineage>
</organism>
<feature type="binding site" evidence="4">
    <location>
        <begin position="94"/>
        <end position="97"/>
    </location>
    <ligand>
        <name>substrate</name>
    </ligand>
</feature>
<dbReference type="PANTHER" id="PTHR46243">
    <property type="entry name" value="BIS(5'-ADENOSYL)-TRIPHOSPHATASE"/>
    <property type="match status" value="1"/>
</dbReference>
<evidence type="ECO:0000259" key="9">
    <source>
        <dbReference type="PROSITE" id="PS51084"/>
    </source>
</evidence>
<dbReference type="EMBL" id="FWEW01003741">
    <property type="protein sequence ID" value="SLM40819.1"/>
    <property type="molecule type" value="Genomic_DNA"/>
</dbReference>
<dbReference type="PANTHER" id="PTHR46243:SF1">
    <property type="entry name" value="BIS(5'-ADENOSYL)-TRIPHOSPHATASE"/>
    <property type="match status" value="1"/>
</dbReference>
<evidence type="ECO:0000256" key="5">
    <source>
        <dbReference type="PIRSR" id="PIRSR639383-3"/>
    </source>
</evidence>
<dbReference type="Pfam" id="PF01230">
    <property type="entry name" value="HIT"/>
    <property type="match status" value="1"/>
</dbReference>
<evidence type="ECO:0000313" key="10">
    <source>
        <dbReference type="EMBL" id="SLM40819.1"/>
    </source>
</evidence>
<dbReference type="InterPro" id="IPR036265">
    <property type="entry name" value="HIT-like_sf"/>
</dbReference>
<keyword evidence="11" id="KW-1185">Reference proteome</keyword>
<dbReference type="InterPro" id="IPR019808">
    <property type="entry name" value="Histidine_triad_CS"/>
</dbReference>
<evidence type="ECO:0000256" key="3">
    <source>
        <dbReference type="PIRSR" id="PIRSR639383-1"/>
    </source>
</evidence>
<dbReference type="Gene3D" id="3.30.428.10">
    <property type="entry name" value="HIT-like"/>
    <property type="match status" value="1"/>
</dbReference>
<reference evidence="11" key="1">
    <citation type="submission" date="2017-03" db="EMBL/GenBank/DDBJ databases">
        <authorList>
            <person name="Sharma R."/>
            <person name="Thines M."/>
        </authorList>
    </citation>
    <scope>NUCLEOTIDE SEQUENCE [LARGE SCALE GENOMIC DNA]</scope>
</reference>
<accession>A0A1W5DD85</accession>
<dbReference type="FunFam" id="3.30.428.10:FF:000011">
    <property type="entry name" value="Fragile histidine triad"/>
    <property type="match status" value="1"/>
</dbReference>
<dbReference type="InterPro" id="IPR011146">
    <property type="entry name" value="HIT-like"/>
</dbReference>
<feature type="binding site" evidence="4">
    <location>
        <position position="88"/>
    </location>
    <ligand>
        <name>substrate</name>
    </ligand>
</feature>
<feature type="region of interest" description="Disordered" evidence="8">
    <location>
        <begin position="131"/>
        <end position="160"/>
    </location>
</feature>
<dbReference type="Proteomes" id="UP000192927">
    <property type="component" value="Unassembled WGS sequence"/>
</dbReference>
<dbReference type="InterPro" id="IPR051884">
    <property type="entry name" value="Bis(5'-adenosyl)-TPase_reg"/>
</dbReference>
<evidence type="ECO:0000256" key="6">
    <source>
        <dbReference type="PROSITE-ProRule" id="PRU00464"/>
    </source>
</evidence>
<name>A0A1W5DD85_9LECA</name>
<proteinExistence type="predicted"/>